<dbReference type="InterPro" id="IPR021333">
    <property type="entry name" value="DUF2946"/>
</dbReference>
<proteinExistence type="predicted"/>
<protein>
    <submittedName>
        <fullName evidence="2">DUF2946 domain-containing protein</fullName>
    </submittedName>
</protein>
<feature type="region of interest" description="Disordered" evidence="1">
    <location>
        <begin position="105"/>
        <end position="130"/>
    </location>
</feature>
<name>A0ABU9YZ61_9RHOO</name>
<organism evidence="2 3">
    <name type="scientific">Uliginosibacterium sediminicola</name>
    <dbReference type="NCBI Taxonomy" id="2024550"/>
    <lineage>
        <taxon>Bacteria</taxon>
        <taxon>Pseudomonadati</taxon>
        <taxon>Pseudomonadota</taxon>
        <taxon>Betaproteobacteria</taxon>
        <taxon>Rhodocyclales</taxon>
        <taxon>Zoogloeaceae</taxon>
        <taxon>Uliginosibacterium</taxon>
    </lineage>
</organism>
<gene>
    <name evidence="2" type="ORF">ABDB84_11240</name>
</gene>
<evidence type="ECO:0000313" key="2">
    <source>
        <dbReference type="EMBL" id="MEN3069054.1"/>
    </source>
</evidence>
<comment type="caution">
    <text evidence="2">The sequence shown here is derived from an EMBL/GenBank/DDBJ whole genome shotgun (WGS) entry which is preliminary data.</text>
</comment>
<sequence length="130" mass="14448">MRTQKLRSGWITWLALAAIMLSTLSPSISHWLRAYGPQRAVLVEICTLEGSRWIQQSLPPADELPVSRHASIFEHCPYCALQNLAVLPSSTQRLQLASWRPIAPTHPARRPAPSVSLWPDAQPRAPPLSA</sequence>
<dbReference type="RefSeq" id="WP_345919821.1">
    <property type="nucleotide sequence ID" value="NZ_JBDIVE010000005.1"/>
</dbReference>
<keyword evidence="3" id="KW-1185">Reference proteome</keyword>
<dbReference type="Pfam" id="PF11162">
    <property type="entry name" value="DUF2946"/>
    <property type="match status" value="1"/>
</dbReference>
<dbReference type="Proteomes" id="UP001410394">
    <property type="component" value="Unassembled WGS sequence"/>
</dbReference>
<accession>A0ABU9YZ61</accession>
<reference evidence="2 3" key="1">
    <citation type="journal article" date="2018" name="Int. J. Syst. Evol. Microbiol.">
        <title>Uliginosibacterium sediminicola sp. nov., isolated from freshwater sediment.</title>
        <authorList>
            <person name="Hwang W.M."/>
            <person name="Kim S.M."/>
            <person name="Kang K."/>
            <person name="Ahn T.Y."/>
        </authorList>
    </citation>
    <scope>NUCLEOTIDE SEQUENCE [LARGE SCALE GENOMIC DNA]</scope>
    <source>
        <strain evidence="2 3">M1-21</strain>
    </source>
</reference>
<dbReference type="EMBL" id="JBDIVE010000005">
    <property type="protein sequence ID" value="MEN3069054.1"/>
    <property type="molecule type" value="Genomic_DNA"/>
</dbReference>
<evidence type="ECO:0000256" key="1">
    <source>
        <dbReference type="SAM" id="MobiDB-lite"/>
    </source>
</evidence>
<evidence type="ECO:0000313" key="3">
    <source>
        <dbReference type="Proteomes" id="UP001410394"/>
    </source>
</evidence>